<evidence type="ECO:0000313" key="1">
    <source>
        <dbReference type="EMBL" id="QDU97195.1"/>
    </source>
</evidence>
<dbReference type="AlphaFoldDB" id="A0A518DZF4"/>
<organism evidence="1 2">
    <name type="scientific">Lignipirellula cremea</name>
    <dbReference type="NCBI Taxonomy" id="2528010"/>
    <lineage>
        <taxon>Bacteria</taxon>
        <taxon>Pseudomonadati</taxon>
        <taxon>Planctomycetota</taxon>
        <taxon>Planctomycetia</taxon>
        <taxon>Pirellulales</taxon>
        <taxon>Pirellulaceae</taxon>
        <taxon>Lignipirellula</taxon>
    </lineage>
</organism>
<dbReference type="KEGG" id="lcre:Pla8534_50400"/>
<gene>
    <name evidence="1" type="ORF">Pla8534_50400</name>
</gene>
<evidence type="ECO:0000313" key="2">
    <source>
        <dbReference type="Proteomes" id="UP000317648"/>
    </source>
</evidence>
<accession>A0A518DZF4</accession>
<dbReference type="EMBL" id="CP036433">
    <property type="protein sequence ID" value="QDU97195.1"/>
    <property type="molecule type" value="Genomic_DNA"/>
</dbReference>
<name>A0A518DZF4_9BACT</name>
<proteinExistence type="predicted"/>
<dbReference type="Proteomes" id="UP000317648">
    <property type="component" value="Chromosome"/>
</dbReference>
<keyword evidence="2" id="KW-1185">Reference proteome</keyword>
<reference evidence="1 2" key="1">
    <citation type="submission" date="2019-02" db="EMBL/GenBank/DDBJ databases">
        <title>Deep-cultivation of Planctomycetes and their phenomic and genomic characterization uncovers novel biology.</title>
        <authorList>
            <person name="Wiegand S."/>
            <person name="Jogler M."/>
            <person name="Boedeker C."/>
            <person name="Pinto D."/>
            <person name="Vollmers J."/>
            <person name="Rivas-Marin E."/>
            <person name="Kohn T."/>
            <person name="Peeters S.H."/>
            <person name="Heuer A."/>
            <person name="Rast P."/>
            <person name="Oberbeckmann S."/>
            <person name="Bunk B."/>
            <person name="Jeske O."/>
            <person name="Meyerdierks A."/>
            <person name="Storesund J.E."/>
            <person name="Kallscheuer N."/>
            <person name="Luecker S."/>
            <person name="Lage O.M."/>
            <person name="Pohl T."/>
            <person name="Merkel B.J."/>
            <person name="Hornburger P."/>
            <person name="Mueller R.-W."/>
            <person name="Bruemmer F."/>
            <person name="Labrenz M."/>
            <person name="Spormann A.M."/>
            <person name="Op den Camp H."/>
            <person name="Overmann J."/>
            <person name="Amann R."/>
            <person name="Jetten M.S.M."/>
            <person name="Mascher T."/>
            <person name="Medema M.H."/>
            <person name="Devos D.P."/>
            <person name="Kaster A.-K."/>
            <person name="Ovreas L."/>
            <person name="Rohde M."/>
            <person name="Galperin M.Y."/>
            <person name="Jogler C."/>
        </authorList>
    </citation>
    <scope>NUCLEOTIDE SEQUENCE [LARGE SCALE GENOMIC DNA]</scope>
    <source>
        <strain evidence="1 2">Pla85_3_4</strain>
    </source>
</reference>
<sequence length="61" mass="6961">MTMSAKNAAKLMQNLVEDFRKGFDRNLGGNLNNSSLRVFPPPAWRSFSIGFMRNQLGQEDR</sequence>
<protein>
    <submittedName>
        <fullName evidence="1">Uncharacterized protein</fullName>
    </submittedName>
</protein>